<comment type="function">
    <text evidence="1">Catalyzes the synthesis of GMP from XMP.</text>
</comment>
<evidence type="ECO:0000256" key="4">
    <source>
        <dbReference type="ARBA" id="ARBA00022749"/>
    </source>
</evidence>
<dbReference type="EMBL" id="JACATA010000021">
    <property type="protein sequence ID" value="NWJ68834.1"/>
    <property type="molecule type" value="Genomic_DNA"/>
</dbReference>
<evidence type="ECO:0000256" key="2">
    <source>
        <dbReference type="ARBA" id="ARBA00022598"/>
    </source>
</evidence>
<evidence type="ECO:0000313" key="9">
    <source>
        <dbReference type="Proteomes" id="UP000554454"/>
    </source>
</evidence>
<keyword evidence="9" id="KW-1185">Reference proteome</keyword>
<accession>A0A7K4N025</accession>
<dbReference type="GO" id="GO:0005829">
    <property type="term" value="C:cytosol"/>
    <property type="evidence" value="ECO:0007669"/>
    <property type="project" value="TreeGrafter"/>
</dbReference>
<evidence type="ECO:0000256" key="6">
    <source>
        <dbReference type="ARBA" id="ARBA00022840"/>
    </source>
</evidence>
<dbReference type="PROSITE" id="PS51273">
    <property type="entry name" value="GATASE_TYPE_1"/>
    <property type="match status" value="1"/>
</dbReference>
<evidence type="ECO:0000259" key="7">
    <source>
        <dbReference type="Pfam" id="PF00117"/>
    </source>
</evidence>
<dbReference type="Proteomes" id="UP000554454">
    <property type="component" value="Unassembled WGS sequence"/>
</dbReference>
<evidence type="ECO:0000256" key="3">
    <source>
        <dbReference type="ARBA" id="ARBA00022741"/>
    </source>
</evidence>
<keyword evidence="6" id="KW-0067">ATP-binding</keyword>
<feature type="non-terminal residue" evidence="8">
    <location>
        <position position="91"/>
    </location>
</feature>
<dbReference type="GO" id="GO:0003921">
    <property type="term" value="F:GMP synthase activity"/>
    <property type="evidence" value="ECO:0007669"/>
    <property type="project" value="TreeGrafter"/>
</dbReference>
<dbReference type="InterPro" id="IPR017926">
    <property type="entry name" value="GATASE"/>
</dbReference>
<dbReference type="Gene3D" id="3.40.50.880">
    <property type="match status" value="1"/>
</dbReference>
<evidence type="ECO:0000313" key="8">
    <source>
        <dbReference type="EMBL" id="NWJ68834.1"/>
    </source>
</evidence>
<dbReference type="PRINTS" id="PR00099">
    <property type="entry name" value="CPSGATASE"/>
</dbReference>
<proteinExistence type="predicted"/>
<comment type="caution">
    <text evidence="8">The sequence shown here is derived from an EMBL/GenBank/DDBJ whole genome shotgun (WGS) entry which is preliminary data.</text>
</comment>
<keyword evidence="2" id="KW-0436">Ligase</keyword>
<feature type="domain" description="Glutamine amidotransferase" evidence="7">
    <location>
        <begin position="5"/>
        <end position="91"/>
    </location>
</feature>
<gene>
    <name evidence="8" type="ORF">HX834_05775</name>
</gene>
<dbReference type="PANTHER" id="PTHR11922:SF2">
    <property type="entry name" value="GMP SYNTHASE [GLUTAMINE-HYDROLYZING]"/>
    <property type="match status" value="1"/>
</dbReference>
<organism evidence="8 9">
    <name type="scientific">Marine Group I thaumarchaeote</name>
    <dbReference type="NCBI Taxonomy" id="2511932"/>
    <lineage>
        <taxon>Archaea</taxon>
        <taxon>Nitrososphaerota</taxon>
        <taxon>Marine Group I</taxon>
    </lineage>
</organism>
<dbReference type="InterPro" id="IPR029062">
    <property type="entry name" value="Class_I_gatase-like"/>
</dbReference>
<protein>
    <submittedName>
        <fullName evidence="8">GMP synthase (Glutamine-hydrolyzing)</fullName>
    </submittedName>
</protein>
<sequence length="91" mass="10171">MDKIVVLDFGSQYSHLICRRIRDFSVYAELVPFDISLENLKKLNPKGIIFSGGPSSVYDSGAPIPDKEIFQLQIPILGICYGHQIIVNNFG</sequence>
<dbReference type="Pfam" id="PF00117">
    <property type="entry name" value="GATase"/>
    <property type="match status" value="1"/>
</dbReference>
<keyword evidence="5" id="KW-0658">Purine biosynthesis</keyword>
<evidence type="ECO:0000256" key="1">
    <source>
        <dbReference type="ARBA" id="ARBA00002332"/>
    </source>
</evidence>
<name>A0A7K4N025_9ARCH</name>
<reference evidence="8 9" key="1">
    <citation type="journal article" date="2019" name="Environ. Microbiol.">
        <title>Genomics insights into ecotype formation of ammonia-oxidizing archaea in the deep ocean.</title>
        <authorList>
            <person name="Wang Y."/>
            <person name="Huang J.M."/>
            <person name="Cui G.J."/>
            <person name="Nunoura T."/>
            <person name="Takaki Y."/>
            <person name="Li W.L."/>
            <person name="Li J."/>
            <person name="Gao Z.M."/>
            <person name="Takai K."/>
            <person name="Zhang A.Q."/>
            <person name="Stepanauskas R."/>
        </authorList>
    </citation>
    <scope>NUCLEOTIDE SEQUENCE [LARGE SCALE GENOMIC DNA]</scope>
    <source>
        <strain evidence="8 9">D17</strain>
    </source>
</reference>
<evidence type="ECO:0000256" key="5">
    <source>
        <dbReference type="ARBA" id="ARBA00022755"/>
    </source>
</evidence>
<dbReference type="SUPFAM" id="SSF52317">
    <property type="entry name" value="Class I glutamine amidotransferase-like"/>
    <property type="match status" value="1"/>
</dbReference>
<dbReference type="PANTHER" id="PTHR11922">
    <property type="entry name" value="GMP SYNTHASE-RELATED"/>
    <property type="match status" value="1"/>
</dbReference>
<keyword evidence="3" id="KW-0547">Nucleotide-binding</keyword>
<dbReference type="GO" id="GO:0005524">
    <property type="term" value="F:ATP binding"/>
    <property type="evidence" value="ECO:0007669"/>
    <property type="project" value="UniProtKB-KW"/>
</dbReference>
<dbReference type="AlphaFoldDB" id="A0A7K4N025"/>
<keyword evidence="4" id="KW-0332">GMP biosynthesis</keyword>